<name>A0A2P2JT97_RHIMU</name>
<proteinExistence type="predicted"/>
<reference evidence="1" key="1">
    <citation type="submission" date="2018-02" db="EMBL/GenBank/DDBJ databases">
        <title>Rhizophora mucronata_Transcriptome.</title>
        <authorList>
            <person name="Meera S.P."/>
            <person name="Sreeshan A."/>
            <person name="Augustine A."/>
        </authorList>
    </citation>
    <scope>NUCLEOTIDE SEQUENCE</scope>
    <source>
        <tissue evidence="1">Leaf</tissue>
    </source>
</reference>
<sequence>MEDILCLLIWFSCWNNKCY</sequence>
<accession>A0A2P2JT97</accession>
<dbReference type="EMBL" id="GGEC01016214">
    <property type="protein sequence ID" value="MBW96697.1"/>
    <property type="molecule type" value="Transcribed_RNA"/>
</dbReference>
<evidence type="ECO:0000313" key="1">
    <source>
        <dbReference type="EMBL" id="MBW96697.1"/>
    </source>
</evidence>
<organism evidence="1">
    <name type="scientific">Rhizophora mucronata</name>
    <name type="common">Asiatic mangrove</name>
    <dbReference type="NCBI Taxonomy" id="61149"/>
    <lineage>
        <taxon>Eukaryota</taxon>
        <taxon>Viridiplantae</taxon>
        <taxon>Streptophyta</taxon>
        <taxon>Embryophyta</taxon>
        <taxon>Tracheophyta</taxon>
        <taxon>Spermatophyta</taxon>
        <taxon>Magnoliopsida</taxon>
        <taxon>eudicotyledons</taxon>
        <taxon>Gunneridae</taxon>
        <taxon>Pentapetalae</taxon>
        <taxon>rosids</taxon>
        <taxon>fabids</taxon>
        <taxon>Malpighiales</taxon>
        <taxon>Rhizophoraceae</taxon>
        <taxon>Rhizophora</taxon>
    </lineage>
</organism>
<dbReference type="AlphaFoldDB" id="A0A2P2JT97"/>
<protein>
    <submittedName>
        <fullName evidence="1">Uncharacterized protein</fullName>
    </submittedName>
</protein>